<evidence type="ECO:0000256" key="5">
    <source>
        <dbReference type="ARBA" id="ARBA00012744"/>
    </source>
</evidence>
<evidence type="ECO:0000256" key="3">
    <source>
        <dbReference type="ARBA" id="ARBA00004987"/>
    </source>
</evidence>
<dbReference type="PANTHER" id="PTHR42715">
    <property type="entry name" value="BETA-GLUCOSIDASE"/>
    <property type="match status" value="1"/>
</dbReference>
<dbReference type="AlphaFoldDB" id="A0A7C8UTX0"/>
<comment type="subcellular location">
    <subcellularLocation>
        <location evidence="2">Secreted</location>
    </subcellularLocation>
</comment>
<sequence length="77" mass="8303">MHEVYAWPFADAVKAGVGSIMCSYNQINNSYGCQNSELMNGILKNELGFQGFVVSDWQAQHGGVATALAGLDMVYSP</sequence>
<keyword evidence="6" id="KW-0964">Secreted</keyword>
<comment type="catalytic activity">
    <reaction evidence="1">
        <text>Hydrolysis of terminal, non-reducing beta-D-glucosyl residues with release of beta-D-glucose.</text>
        <dbReference type="EC" id="3.2.1.21"/>
    </reaction>
</comment>
<protein>
    <recommendedName>
        <fullName evidence="5">beta-glucosidase</fullName>
        <ecNumber evidence="5">3.2.1.21</ecNumber>
    </recommendedName>
</protein>
<keyword evidence="7" id="KW-0732">Signal</keyword>
<keyword evidence="10" id="KW-0326">Glycosidase</keyword>
<feature type="domain" description="Glycoside hydrolase family 3 N-terminal" evidence="12">
    <location>
        <begin position="2"/>
        <end position="59"/>
    </location>
</feature>
<dbReference type="SUPFAM" id="SSF51445">
    <property type="entry name" value="(Trans)glycosidases"/>
    <property type="match status" value="1"/>
</dbReference>
<dbReference type="Proteomes" id="UP000483672">
    <property type="component" value="Unassembled WGS sequence"/>
</dbReference>
<evidence type="ECO:0000259" key="12">
    <source>
        <dbReference type="Pfam" id="PF00933"/>
    </source>
</evidence>
<dbReference type="EMBL" id="WIPF01000086">
    <property type="protein sequence ID" value="KAF3211846.1"/>
    <property type="molecule type" value="Genomic_DNA"/>
</dbReference>
<comment type="function">
    <text evidence="11">Beta-glucosidases are one of a number of cellulolytic enzymes involved in the degradation of cellulosic biomass. Catalyzes the last step releasing glucose from the inhibitory cellobiose.</text>
</comment>
<proteinExistence type="inferred from homology"/>
<evidence type="ECO:0000256" key="10">
    <source>
        <dbReference type="ARBA" id="ARBA00023295"/>
    </source>
</evidence>
<evidence type="ECO:0000256" key="2">
    <source>
        <dbReference type="ARBA" id="ARBA00004613"/>
    </source>
</evidence>
<comment type="pathway">
    <text evidence="3">Glycan metabolism; cellulose degradation.</text>
</comment>
<dbReference type="Pfam" id="PF00933">
    <property type="entry name" value="Glyco_hydro_3"/>
    <property type="match status" value="1"/>
</dbReference>
<dbReference type="InterPro" id="IPR036962">
    <property type="entry name" value="Glyco_hydro_3_N_sf"/>
</dbReference>
<accession>A0A7C8UTX0</accession>
<organism evidence="13 14">
    <name type="scientific">Orbilia oligospora</name>
    <name type="common">Nematode-trapping fungus</name>
    <name type="synonym">Arthrobotrys oligospora</name>
    <dbReference type="NCBI Taxonomy" id="2813651"/>
    <lineage>
        <taxon>Eukaryota</taxon>
        <taxon>Fungi</taxon>
        <taxon>Dikarya</taxon>
        <taxon>Ascomycota</taxon>
        <taxon>Pezizomycotina</taxon>
        <taxon>Orbiliomycetes</taxon>
        <taxon>Orbiliales</taxon>
        <taxon>Orbiliaceae</taxon>
        <taxon>Orbilia</taxon>
    </lineage>
</organism>
<dbReference type="InterPro" id="IPR017853">
    <property type="entry name" value="GH"/>
</dbReference>
<evidence type="ECO:0000256" key="8">
    <source>
        <dbReference type="ARBA" id="ARBA00022801"/>
    </source>
</evidence>
<evidence type="ECO:0000313" key="13">
    <source>
        <dbReference type="EMBL" id="KAF3211846.1"/>
    </source>
</evidence>
<dbReference type="Gene3D" id="3.20.20.300">
    <property type="entry name" value="Glycoside hydrolase, family 3, N-terminal domain"/>
    <property type="match status" value="1"/>
</dbReference>
<comment type="similarity">
    <text evidence="4">Belongs to the glycosyl hydrolase 3 family.</text>
</comment>
<dbReference type="InterPro" id="IPR050288">
    <property type="entry name" value="Cellulose_deg_GH3"/>
</dbReference>
<gene>
    <name evidence="13" type="ORF">TWF191_010662</name>
</gene>
<evidence type="ECO:0000256" key="7">
    <source>
        <dbReference type="ARBA" id="ARBA00022729"/>
    </source>
</evidence>
<dbReference type="EC" id="3.2.1.21" evidence="5"/>
<dbReference type="UniPathway" id="UPA00696"/>
<keyword evidence="8" id="KW-0378">Hydrolase</keyword>
<dbReference type="InterPro" id="IPR001764">
    <property type="entry name" value="Glyco_hydro_3_N"/>
</dbReference>
<dbReference type="GO" id="GO:0030245">
    <property type="term" value="P:cellulose catabolic process"/>
    <property type="evidence" value="ECO:0007669"/>
    <property type="project" value="UniProtKB-UniPathway"/>
</dbReference>
<comment type="caution">
    <text evidence="13">The sequence shown here is derived from an EMBL/GenBank/DDBJ whole genome shotgun (WGS) entry which is preliminary data.</text>
</comment>
<evidence type="ECO:0000256" key="1">
    <source>
        <dbReference type="ARBA" id="ARBA00000448"/>
    </source>
</evidence>
<dbReference type="GO" id="GO:0005576">
    <property type="term" value="C:extracellular region"/>
    <property type="evidence" value="ECO:0007669"/>
    <property type="project" value="UniProtKB-SubCell"/>
</dbReference>
<keyword evidence="9" id="KW-0325">Glycoprotein</keyword>
<dbReference type="InterPro" id="IPR019800">
    <property type="entry name" value="Glyco_hydro_3_AS"/>
</dbReference>
<name>A0A7C8UTX0_ORBOL</name>
<dbReference type="GO" id="GO:0008422">
    <property type="term" value="F:beta-glucosidase activity"/>
    <property type="evidence" value="ECO:0007669"/>
    <property type="project" value="UniProtKB-EC"/>
</dbReference>
<evidence type="ECO:0000256" key="9">
    <source>
        <dbReference type="ARBA" id="ARBA00023180"/>
    </source>
</evidence>
<evidence type="ECO:0000256" key="4">
    <source>
        <dbReference type="ARBA" id="ARBA00005336"/>
    </source>
</evidence>
<dbReference type="PROSITE" id="PS00775">
    <property type="entry name" value="GLYCOSYL_HYDROL_F3"/>
    <property type="match status" value="1"/>
</dbReference>
<evidence type="ECO:0000313" key="14">
    <source>
        <dbReference type="Proteomes" id="UP000483672"/>
    </source>
</evidence>
<evidence type="ECO:0000256" key="11">
    <source>
        <dbReference type="ARBA" id="ARBA00024983"/>
    </source>
</evidence>
<reference evidence="13 14" key="1">
    <citation type="submission" date="2019-06" db="EMBL/GenBank/DDBJ databases">
        <authorList>
            <person name="Palmer J.M."/>
        </authorList>
    </citation>
    <scope>NUCLEOTIDE SEQUENCE [LARGE SCALE GENOMIC DNA]</scope>
    <source>
        <strain evidence="13 14">TWF191</strain>
    </source>
</reference>
<evidence type="ECO:0000256" key="6">
    <source>
        <dbReference type="ARBA" id="ARBA00022525"/>
    </source>
</evidence>
<dbReference type="PANTHER" id="PTHR42715:SF12">
    <property type="entry name" value="BETA-GLUCOSIDASE G-RELATED"/>
    <property type="match status" value="1"/>
</dbReference>